<sequence length="232" mass="26890">MALVRMAGSFFAYLCVATVLAQIICVTMFANSGTFTKDKLYSLMALVYGIDEEAIREEVQNKDQPEVDREEPDMQQIIDERAERHLALDFRIQALDTGIENLRNMQSRLMEERRRYDQLKNGFDQRLKALEDGVLDDAILEVQRTLEALDPRQAKEQILMMLERDDKAMIDVVKIIKAMSTDKRKKIMGEFRTEDEQEKLADILDEIRRGVPDTEILGDARDQLKQFEPEAK</sequence>
<dbReference type="EMBL" id="PUHY01000010">
    <property type="protein sequence ID" value="PQO34835.1"/>
    <property type="molecule type" value="Genomic_DNA"/>
</dbReference>
<dbReference type="OrthoDB" id="259971at2"/>
<dbReference type="Proteomes" id="UP000238322">
    <property type="component" value="Unassembled WGS sequence"/>
</dbReference>
<organism evidence="1 2">
    <name type="scientific">Blastopirellula marina</name>
    <dbReference type="NCBI Taxonomy" id="124"/>
    <lineage>
        <taxon>Bacteria</taxon>
        <taxon>Pseudomonadati</taxon>
        <taxon>Planctomycetota</taxon>
        <taxon>Planctomycetia</taxon>
        <taxon>Pirellulales</taxon>
        <taxon>Pirellulaceae</taxon>
        <taxon>Blastopirellula</taxon>
    </lineage>
</organism>
<reference evidence="1 2" key="1">
    <citation type="submission" date="2018-02" db="EMBL/GenBank/DDBJ databases">
        <title>Comparative genomes isolates from brazilian mangrove.</title>
        <authorList>
            <person name="Araujo J.E."/>
            <person name="Taketani R.G."/>
            <person name="Silva M.C.P."/>
            <person name="Loureco M.V."/>
            <person name="Andreote F.D."/>
        </authorList>
    </citation>
    <scope>NUCLEOTIDE SEQUENCE [LARGE SCALE GENOMIC DNA]</scope>
    <source>
        <strain evidence="1 2">Hex-1 MGV</strain>
    </source>
</reference>
<proteinExistence type="predicted"/>
<evidence type="ECO:0000313" key="2">
    <source>
        <dbReference type="Proteomes" id="UP000238322"/>
    </source>
</evidence>
<protein>
    <submittedName>
        <fullName evidence="1">Uncharacterized protein</fullName>
    </submittedName>
</protein>
<accession>A0A2S8FRN0</accession>
<name>A0A2S8FRN0_9BACT</name>
<dbReference type="AlphaFoldDB" id="A0A2S8FRN0"/>
<comment type="caution">
    <text evidence="1">The sequence shown here is derived from an EMBL/GenBank/DDBJ whole genome shotgun (WGS) entry which is preliminary data.</text>
</comment>
<gene>
    <name evidence="1" type="ORF">C5Y83_15175</name>
</gene>
<evidence type="ECO:0000313" key="1">
    <source>
        <dbReference type="EMBL" id="PQO34835.1"/>
    </source>
</evidence>
<dbReference type="RefSeq" id="WP_105330565.1">
    <property type="nucleotide sequence ID" value="NZ_PUHY01000010.1"/>
</dbReference>